<dbReference type="PROSITE" id="PS00455">
    <property type="entry name" value="AMP_BINDING"/>
    <property type="match status" value="1"/>
</dbReference>
<dbReference type="InterPro" id="IPR025110">
    <property type="entry name" value="AMP-bd_C"/>
</dbReference>
<dbReference type="GO" id="GO:0019748">
    <property type="term" value="P:secondary metabolic process"/>
    <property type="evidence" value="ECO:0007669"/>
    <property type="project" value="TreeGrafter"/>
</dbReference>
<evidence type="ECO:0000313" key="6">
    <source>
        <dbReference type="EMBL" id="CAB5034104.1"/>
    </source>
</evidence>
<protein>
    <submittedName>
        <fullName evidence="4">Unannotated protein</fullName>
    </submittedName>
</protein>
<organism evidence="4">
    <name type="scientific">freshwater metagenome</name>
    <dbReference type="NCBI Taxonomy" id="449393"/>
    <lineage>
        <taxon>unclassified sequences</taxon>
        <taxon>metagenomes</taxon>
        <taxon>ecological metagenomes</taxon>
    </lineage>
</organism>
<feature type="transmembrane region" description="Helical" evidence="1">
    <location>
        <begin position="101"/>
        <end position="122"/>
    </location>
</feature>
<accession>A0A6J6ZJB0</accession>
<gene>
    <name evidence="4" type="ORF">UFOPK3164_00463</name>
    <name evidence="5" type="ORF">UFOPK3427_00262</name>
    <name evidence="6" type="ORF">UFOPK4112_01987</name>
</gene>
<name>A0A6J6ZJB0_9ZZZZ</name>
<feature type="domain" description="AMP-dependent synthetase/ligase" evidence="2">
    <location>
        <begin position="47"/>
        <end position="421"/>
    </location>
</feature>
<dbReference type="SUPFAM" id="SSF56801">
    <property type="entry name" value="Acetyl-CoA synthetase-like"/>
    <property type="match status" value="1"/>
</dbReference>
<evidence type="ECO:0000259" key="3">
    <source>
        <dbReference type="Pfam" id="PF13193"/>
    </source>
</evidence>
<dbReference type="EMBL" id="CAFABE010000013">
    <property type="protein sequence ID" value="CAB4821730.1"/>
    <property type="molecule type" value="Genomic_DNA"/>
</dbReference>
<dbReference type="PANTHER" id="PTHR24096:SF393">
    <property type="entry name" value="LIGASE, PUTATIVE-RELATED"/>
    <property type="match status" value="1"/>
</dbReference>
<keyword evidence="1" id="KW-0472">Membrane</keyword>
<dbReference type="Pfam" id="PF13193">
    <property type="entry name" value="AMP-binding_C"/>
    <property type="match status" value="1"/>
</dbReference>
<dbReference type="AlphaFoldDB" id="A0A6J6ZJB0"/>
<keyword evidence="1" id="KW-1133">Transmembrane helix</keyword>
<proteinExistence type="predicted"/>
<dbReference type="EMBL" id="CAFBLT010000001">
    <property type="protein sequence ID" value="CAB4862278.1"/>
    <property type="molecule type" value="Genomic_DNA"/>
</dbReference>
<evidence type="ECO:0000256" key="1">
    <source>
        <dbReference type="SAM" id="Phobius"/>
    </source>
</evidence>
<dbReference type="Gene3D" id="3.30.300.30">
    <property type="match status" value="1"/>
</dbReference>
<dbReference type="Gene3D" id="3.40.50.980">
    <property type="match status" value="2"/>
</dbReference>
<sequence length="560" mass="61927">MTMTYEEALAQTIAPGQMFEVVEETIGGVTNRVFKLAPDTLGQLFAATRESDAEFIIYEDERWTFRKLMEHVDAFAAALVNDYGIKKGDRVGISMRNLPEWVISFAAIISIGGISVSLNAWWTQEELDYAIGDSELSLLIVDAERLDRAHKPAHERNVPIIVVRSDELDPVVGNVARYESVVTLGNAMPLVEVTGDDAATILYTSGTTGFPKGALSTHRSITQALFGFWSGVTVANLRKGDDALSASGYPPCFILIVPLFHVTGCVPVMLTSVGLQLKLVMMHRWDPATALRLIEAERVTTFVGVPTQSWDLLESPEFEKYDTNSLASIGGGGAPAPEKLVERVEGSFKKGRPNIGYGMTETNAYGPGNQGDDYVEHPSSTGRGRTVIMDTEIRDEAGVALPVGQSGEIWMKSPTLIREYWRKPEATAETIVDGWLRSGDVGRLDEDGFLYVEDRVKDMVLRAGENVYSAEVESAIYEIPEIYEAAVFGVEHERLGEEVACVINLKEGMTLSEDDLKEQLIARIAPFKIPSRVVFSEERLPRNPSGKFLKRELREKYFQD</sequence>
<dbReference type="InterPro" id="IPR020845">
    <property type="entry name" value="AMP-binding_CS"/>
</dbReference>
<dbReference type="EMBL" id="CAFBPM010000054">
    <property type="protein sequence ID" value="CAB5034104.1"/>
    <property type="molecule type" value="Genomic_DNA"/>
</dbReference>
<dbReference type="GO" id="GO:0016405">
    <property type="term" value="F:CoA-ligase activity"/>
    <property type="evidence" value="ECO:0007669"/>
    <property type="project" value="TreeGrafter"/>
</dbReference>
<evidence type="ECO:0000313" key="4">
    <source>
        <dbReference type="EMBL" id="CAB4821730.1"/>
    </source>
</evidence>
<dbReference type="Gene3D" id="2.30.38.10">
    <property type="entry name" value="Luciferase, Domain 3"/>
    <property type="match status" value="1"/>
</dbReference>
<feature type="domain" description="AMP-binding enzyme C-terminal" evidence="3">
    <location>
        <begin position="471"/>
        <end position="547"/>
    </location>
</feature>
<evidence type="ECO:0000259" key="2">
    <source>
        <dbReference type="Pfam" id="PF00501"/>
    </source>
</evidence>
<dbReference type="Pfam" id="PF00501">
    <property type="entry name" value="AMP-binding"/>
    <property type="match status" value="1"/>
</dbReference>
<reference evidence="4" key="1">
    <citation type="submission" date="2020-05" db="EMBL/GenBank/DDBJ databases">
        <authorList>
            <person name="Chiriac C."/>
            <person name="Salcher M."/>
            <person name="Ghai R."/>
            <person name="Kavagutti S V."/>
        </authorList>
    </citation>
    <scope>NUCLEOTIDE SEQUENCE</scope>
</reference>
<dbReference type="InterPro" id="IPR000873">
    <property type="entry name" value="AMP-dep_synth/lig_dom"/>
</dbReference>
<dbReference type="PANTHER" id="PTHR24096">
    <property type="entry name" value="LONG-CHAIN-FATTY-ACID--COA LIGASE"/>
    <property type="match status" value="1"/>
</dbReference>
<keyword evidence="1" id="KW-0812">Transmembrane</keyword>
<dbReference type="InterPro" id="IPR045851">
    <property type="entry name" value="AMP-bd_C_sf"/>
</dbReference>
<evidence type="ECO:0000313" key="5">
    <source>
        <dbReference type="EMBL" id="CAB4862278.1"/>
    </source>
</evidence>